<keyword evidence="9 13" id="KW-0663">Pyridoxal phosphate</keyword>
<dbReference type="InterPro" id="IPR036052">
    <property type="entry name" value="TrpB-like_PALP_sf"/>
</dbReference>
<dbReference type="PANTHER" id="PTHR48078">
    <property type="entry name" value="THREONINE DEHYDRATASE, MITOCHONDRIAL-RELATED"/>
    <property type="match status" value="1"/>
</dbReference>
<dbReference type="GO" id="GO:0006567">
    <property type="term" value="P:L-threonine catabolic process"/>
    <property type="evidence" value="ECO:0007669"/>
    <property type="project" value="TreeGrafter"/>
</dbReference>
<keyword evidence="16" id="KW-1185">Reference proteome</keyword>
<organism evidence="15 16">
    <name type="scientific">Shewanella zhuhaiensis</name>
    <dbReference type="NCBI Taxonomy" id="2919576"/>
    <lineage>
        <taxon>Bacteria</taxon>
        <taxon>Pseudomonadati</taxon>
        <taxon>Pseudomonadota</taxon>
        <taxon>Gammaproteobacteria</taxon>
        <taxon>Alteromonadales</taxon>
        <taxon>Shewanellaceae</taxon>
        <taxon>Shewanella</taxon>
    </lineage>
</organism>
<evidence type="ECO:0000256" key="8">
    <source>
        <dbReference type="ARBA" id="ARBA00022737"/>
    </source>
</evidence>
<keyword evidence="8" id="KW-0677">Repeat</keyword>
<evidence type="ECO:0000256" key="2">
    <source>
        <dbReference type="ARBA" id="ARBA00001933"/>
    </source>
</evidence>
<evidence type="ECO:0000259" key="14">
    <source>
        <dbReference type="PROSITE" id="PS51672"/>
    </source>
</evidence>
<dbReference type="InterPro" id="IPR038110">
    <property type="entry name" value="TD_ACT-like_sf"/>
</dbReference>
<dbReference type="EMBL" id="JAKUDL010000004">
    <property type="protein sequence ID" value="MCH4295401.1"/>
    <property type="molecule type" value="Genomic_DNA"/>
</dbReference>
<dbReference type="InterPro" id="IPR001926">
    <property type="entry name" value="TrpB-like_PALP"/>
</dbReference>
<dbReference type="RefSeq" id="WP_240591614.1">
    <property type="nucleotide sequence ID" value="NZ_JAKUDL010000004.1"/>
</dbReference>
<dbReference type="GO" id="GO:0009097">
    <property type="term" value="P:isoleucine biosynthetic process"/>
    <property type="evidence" value="ECO:0007669"/>
    <property type="project" value="UniProtKB-UniRule"/>
</dbReference>
<comment type="caution">
    <text evidence="15">The sequence shown here is derived from an EMBL/GenBank/DDBJ whole genome shotgun (WGS) entry which is preliminary data.</text>
</comment>
<evidence type="ECO:0000256" key="11">
    <source>
        <dbReference type="ARBA" id="ARBA00023304"/>
    </source>
</evidence>
<dbReference type="InterPro" id="IPR005787">
    <property type="entry name" value="Thr_deHydtase_biosynth"/>
</dbReference>
<comment type="similarity">
    <text evidence="4 13">Belongs to the serine/threonine dehydratase family.</text>
</comment>
<dbReference type="InterPro" id="IPR050147">
    <property type="entry name" value="Ser/Thr_Dehydratase"/>
</dbReference>
<sequence length="531" mass="57268">MLDFAGGGDTNKSEVKPVDLAHYYLQKILLSSVYDVAKVTPLSHMGKLSARLGQEIYLKREDMQPVHSFKLRGAYNRVSQLSQAECERGVVCASAGNHAQGVALSASSRGVDAVIVMPTTTPDIKIDAVRRRGGNVLLHGESFDQANAQAQHLAQTEGRVYIAPFDDEAVIAGQGTVAQEMLQQQRDLELVFVPVGGGGLVAGIAAYYKAVRPSVKIIGVEPEDAACLKAAMAAGEPVTLSQVGLFADGVAVKRIGTEPFRIAKLYVDEVVTVSSDEICAAVKDIFEDTRAIAEPAGALSLAGLKKYLAQSAPALAEAGKPARKVAAILSGANVNFHSLRYVSERCELGEQKEAVLAVKVPEVPGSFLKFCELLGKRAMTEFNYRFSGRDSAVVFAGIRLSGGQQELAEIIASLTSGGFEVQDLSSDETAKLHVRYMVGGHPTEPLSERLFSFEFPEYPGALLKFLTTLGSRWNISLFHYRNHGAAFGRVLAGFEVPEGDHEAFGRFLTELGFVWQEETHSPAYRLFLGSK</sequence>
<evidence type="ECO:0000256" key="5">
    <source>
        <dbReference type="ARBA" id="ARBA00011881"/>
    </source>
</evidence>
<dbReference type="GO" id="GO:0004794">
    <property type="term" value="F:threonine deaminase activity"/>
    <property type="evidence" value="ECO:0007669"/>
    <property type="project" value="UniProtKB-UniRule"/>
</dbReference>
<dbReference type="Gene3D" id="3.40.1020.10">
    <property type="entry name" value="Biosynthetic Threonine Deaminase, Domain 3"/>
    <property type="match status" value="1"/>
</dbReference>
<evidence type="ECO:0000256" key="4">
    <source>
        <dbReference type="ARBA" id="ARBA00010869"/>
    </source>
</evidence>
<dbReference type="EC" id="4.3.1.19" evidence="13"/>
<keyword evidence="10 13" id="KW-0456">Lyase</keyword>
<dbReference type="InterPro" id="IPR045865">
    <property type="entry name" value="ACT-like_dom_sf"/>
</dbReference>
<dbReference type="GO" id="GO:0006565">
    <property type="term" value="P:L-serine catabolic process"/>
    <property type="evidence" value="ECO:0007669"/>
    <property type="project" value="TreeGrafter"/>
</dbReference>
<keyword evidence="6 13" id="KW-0028">Amino-acid biosynthesis</keyword>
<dbReference type="Gene3D" id="3.40.50.1100">
    <property type="match status" value="2"/>
</dbReference>
<dbReference type="Pfam" id="PF00585">
    <property type="entry name" value="Thr_dehydrat_C"/>
    <property type="match status" value="2"/>
</dbReference>
<dbReference type="NCBIfam" id="TIGR01124">
    <property type="entry name" value="ilvA_2Cterm"/>
    <property type="match status" value="1"/>
</dbReference>
<accession>A0AAJ1F0P3</accession>
<feature type="domain" description="ACT-like" evidence="14">
    <location>
        <begin position="449"/>
        <end position="520"/>
    </location>
</feature>
<dbReference type="PROSITE" id="PS00165">
    <property type="entry name" value="DEHYDRATASE_SER_THR"/>
    <property type="match status" value="1"/>
</dbReference>
<keyword evidence="7 13" id="KW-0412">Isoleucine biosynthesis</keyword>
<evidence type="ECO:0000256" key="3">
    <source>
        <dbReference type="ARBA" id="ARBA00004810"/>
    </source>
</evidence>
<dbReference type="FunFam" id="3.40.1020.10:FF:000001">
    <property type="entry name" value="L-threonine dehydratase"/>
    <property type="match status" value="1"/>
</dbReference>
<evidence type="ECO:0000256" key="9">
    <source>
        <dbReference type="ARBA" id="ARBA00022898"/>
    </source>
</evidence>
<dbReference type="FunFam" id="3.40.50.1100:FF:000008">
    <property type="entry name" value="L-threonine dehydratase"/>
    <property type="match status" value="1"/>
</dbReference>
<dbReference type="AlphaFoldDB" id="A0AAJ1F0P3"/>
<dbReference type="GO" id="GO:0030170">
    <property type="term" value="F:pyridoxal phosphate binding"/>
    <property type="evidence" value="ECO:0007669"/>
    <property type="project" value="InterPro"/>
</dbReference>
<evidence type="ECO:0000313" key="16">
    <source>
        <dbReference type="Proteomes" id="UP001297581"/>
    </source>
</evidence>
<dbReference type="Proteomes" id="UP001297581">
    <property type="component" value="Unassembled WGS sequence"/>
</dbReference>
<comment type="cofactor">
    <cofactor evidence="2 13">
        <name>pyridoxal 5'-phosphate</name>
        <dbReference type="ChEBI" id="CHEBI:597326"/>
    </cofactor>
</comment>
<name>A0AAJ1F0P3_9GAMM</name>
<dbReference type="NCBIfam" id="NF006674">
    <property type="entry name" value="PRK09224.1"/>
    <property type="match status" value="1"/>
</dbReference>
<evidence type="ECO:0000256" key="12">
    <source>
        <dbReference type="ARBA" id="ARBA00025527"/>
    </source>
</evidence>
<evidence type="ECO:0000256" key="6">
    <source>
        <dbReference type="ARBA" id="ARBA00022605"/>
    </source>
</evidence>
<dbReference type="PROSITE" id="PS51672">
    <property type="entry name" value="ACT_LIKE"/>
    <property type="match status" value="2"/>
</dbReference>
<protein>
    <recommendedName>
        <fullName evidence="13">L-threonine dehydratase</fullName>
        <ecNumber evidence="13">4.3.1.19</ecNumber>
    </recommendedName>
    <alternativeName>
        <fullName evidence="13">Threonine deaminase</fullName>
    </alternativeName>
</protein>
<keyword evidence="11 13" id="KW-0100">Branched-chain amino acid biosynthesis</keyword>
<evidence type="ECO:0000256" key="7">
    <source>
        <dbReference type="ARBA" id="ARBA00022624"/>
    </source>
</evidence>
<evidence type="ECO:0000256" key="13">
    <source>
        <dbReference type="RuleBase" id="RU362012"/>
    </source>
</evidence>
<gene>
    <name evidence="13 15" type="primary">ilvA</name>
    <name evidence="15" type="ORF">MJ923_13905</name>
</gene>
<dbReference type="SUPFAM" id="SSF55021">
    <property type="entry name" value="ACT-like"/>
    <property type="match status" value="2"/>
</dbReference>
<proteinExistence type="inferred from homology"/>
<reference evidence="15 16" key="1">
    <citation type="submission" date="2022-02" db="EMBL/GenBank/DDBJ databases">
        <title>The genome sequence of Shewanella sp. 3B26.</title>
        <authorList>
            <person name="Du J."/>
        </authorList>
    </citation>
    <scope>NUCLEOTIDE SEQUENCE [LARGE SCALE GENOMIC DNA]</scope>
    <source>
        <strain evidence="15 16">3B26</strain>
    </source>
</reference>
<dbReference type="CDD" id="cd04906">
    <property type="entry name" value="ACT_ThrD-I_1"/>
    <property type="match status" value="1"/>
</dbReference>
<dbReference type="InterPro" id="IPR001721">
    <property type="entry name" value="TD_ACT-like"/>
</dbReference>
<evidence type="ECO:0000313" key="15">
    <source>
        <dbReference type="EMBL" id="MCH4295401.1"/>
    </source>
</evidence>
<dbReference type="CDD" id="cd01562">
    <property type="entry name" value="Thr-dehyd"/>
    <property type="match status" value="1"/>
</dbReference>
<comment type="catalytic activity">
    <reaction evidence="1 13">
        <text>L-threonine = 2-oxobutanoate + NH4(+)</text>
        <dbReference type="Rhea" id="RHEA:22108"/>
        <dbReference type="ChEBI" id="CHEBI:16763"/>
        <dbReference type="ChEBI" id="CHEBI:28938"/>
        <dbReference type="ChEBI" id="CHEBI:57926"/>
        <dbReference type="EC" id="4.3.1.19"/>
    </reaction>
</comment>
<feature type="domain" description="ACT-like" evidence="14">
    <location>
        <begin position="354"/>
        <end position="426"/>
    </location>
</feature>
<dbReference type="SUPFAM" id="SSF53686">
    <property type="entry name" value="Tryptophan synthase beta subunit-like PLP-dependent enzymes"/>
    <property type="match status" value="1"/>
</dbReference>
<dbReference type="CDD" id="cd04907">
    <property type="entry name" value="ACT_ThrD-I_2"/>
    <property type="match status" value="1"/>
</dbReference>
<dbReference type="GO" id="GO:0003941">
    <property type="term" value="F:L-serine ammonia-lyase activity"/>
    <property type="evidence" value="ECO:0007669"/>
    <property type="project" value="TreeGrafter"/>
</dbReference>
<comment type="function">
    <text evidence="12 13">Catalyzes the anaerobic formation of alpha-ketobutyrate and ammonia from threonine in a two-step reaction. The first step involved a dehydration of threonine and a production of enamine intermediates (aminocrotonate), which tautomerizes to its imine form (iminobutyrate). Both intermediates are unstable and short-lived. The second step is the nonenzymatic hydrolysis of the enamine/imine intermediates to form 2-ketobutyrate and free ammonia. In the low water environment of the cell, the second step is accelerated by RidA.</text>
</comment>
<dbReference type="Pfam" id="PF00291">
    <property type="entry name" value="PALP"/>
    <property type="match status" value="1"/>
</dbReference>
<comment type="subunit">
    <text evidence="5 13">Homotetramer.</text>
</comment>
<evidence type="ECO:0000256" key="1">
    <source>
        <dbReference type="ARBA" id="ARBA00001274"/>
    </source>
</evidence>
<dbReference type="InterPro" id="IPR000634">
    <property type="entry name" value="Ser/Thr_deHydtase_PyrdxlP-BS"/>
</dbReference>
<evidence type="ECO:0000256" key="10">
    <source>
        <dbReference type="ARBA" id="ARBA00023239"/>
    </source>
</evidence>
<comment type="pathway">
    <text evidence="3 13">Amino-acid biosynthesis; L-isoleucine biosynthesis; 2-oxobutanoate from L-threonine: step 1/1.</text>
</comment>
<dbReference type="PANTHER" id="PTHR48078:SF11">
    <property type="entry name" value="THREONINE DEHYDRATASE, MITOCHONDRIAL"/>
    <property type="match status" value="1"/>
</dbReference>